<evidence type="ECO:0000313" key="3">
    <source>
        <dbReference type="Proteomes" id="UP000005326"/>
    </source>
</evidence>
<dbReference type="Proteomes" id="UP000005326">
    <property type="component" value="Unassembled WGS sequence"/>
</dbReference>
<dbReference type="AlphaFoldDB" id="B0MQV4"/>
<organism evidence="2 3">
    <name type="scientific">[Eubacterium] siraeum DSM 15702</name>
    <dbReference type="NCBI Taxonomy" id="428128"/>
    <lineage>
        <taxon>Bacteria</taxon>
        <taxon>Bacillati</taxon>
        <taxon>Bacillota</taxon>
        <taxon>Clostridia</taxon>
        <taxon>Eubacteriales</taxon>
        <taxon>Oscillospiraceae</taxon>
        <taxon>Oscillospiraceae incertae sedis</taxon>
    </lineage>
</organism>
<accession>B0MQV4</accession>
<reference evidence="2" key="1">
    <citation type="submission" date="2007-10" db="EMBL/GenBank/DDBJ databases">
        <authorList>
            <person name="Fulton L."/>
            <person name="Clifton S."/>
            <person name="Fulton B."/>
            <person name="Xu J."/>
            <person name="Minx P."/>
            <person name="Pepin K.H."/>
            <person name="Johnson M."/>
            <person name="Thiruvilangam P."/>
            <person name="Bhonagiri V."/>
            <person name="Nash W.E."/>
            <person name="Mardis E.R."/>
            <person name="Wilson R.K."/>
        </authorList>
    </citation>
    <scope>NUCLEOTIDE SEQUENCE [LARGE SCALE GENOMIC DNA]</scope>
    <source>
        <strain evidence="2">DSM 15702</strain>
    </source>
</reference>
<dbReference type="EMBL" id="ABCA03000053">
    <property type="protein sequence ID" value="EDR99871.1"/>
    <property type="molecule type" value="Genomic_DNA"/>
</dbReference>
<comment type="caution">
    <text evidence="2">The sequence shown here is derived from an EMBL/GenBank/DDBJ whole genome shotgun (WGS) entry which is preliminary data.</text>
</comment>
<evidence type="ECO:0000313" key="2">
    <source>
        <dbReference type="EMBL" id="EDR99871.1"/>
    </source>
</evidence>
<name>B0MQV4_9FIRM</name>
<feature type="transmembrane region" description="Helical" evidence="1">
    <location>
        <begin position="21"/>
        <end position="45"/>
    </location>
</feature>
<protein>
    <submittedName>
        <fullName evidence="2">Uncharacterized protein</fullName>
    </submittedName>
</protein>
<keyword evidence="1" id="KW-1133">Transmembrane helix</keyword>
<keyword evidence="3" id="KW-1185">Reference proteome</keyword>
<keyword evidence="1" id="KW-0812">Transmembrane</keyword>
<gene>
    <name evidence="2" type="ORF">EUBSIR_02221</name>
</gene>
<evidence type="ECO:0000256" key="1">
    <source>
        <dbReference type="SAM" id="Phobius"/>
    </source>
</evidence>
<keyword evidence="1" id="KW-0472">Membrane</keyword>
<sequence>MNKHNRKALMMKRALLRLKCGRGSVLFFIVAIMSVMIVLASAVYYSAVSARKQVEIRYGDEQSYQSAVSLNDLVTEYLNTKTEDAFVDAILALAPGSSLTTQGTGTDSFAKLAEGLGDYKVTVTKISGDSSDEKHTVKIETEVIVDGESSTVTSVGEFTLVSKPYSFDRFFTSTGYAPNDVVMSGMTITSTMYLDNEYSQIGSLQSGNSGINIKAEVISAGTLAINNAPINADGDKTFDITVGNNLIMTFNGGQGAMNLKGGKIRVGGNLIQGTSFNYENDTDVYVVGDFISGRPSNDSNCEIYVNGDAAFFGNEPYKGKVYVNGDVYIDKEVNTGDKFPGGITIGGNVYLCSGSSYFGAQTTWIKSHGIDDSRIKNYSDASIRFEAKNGENDSAYNALRANMDKARSLAGGTSAYNYVWPSDSYLCESLTNVKAKINEKIGNPEYTNWNMTKKFINDDGTYKYDPINYNFGNPSASELERFAGTGSNENQLIVSAEKFGSYVIMGDMRITAEPWNGYNIVFDTTMPDGNDKDMYVYLPANCYMQETPPANEWSAPTYKFSNKSEDKNKFNCFRWNNEPTGSFAGWFSVLTKGKGSVIFVVGDGVTYFAQQRLFMGHYNLLKEILPNSISADGKVANTDNFSQSAIEKIMRTTDANAKLHTVFKQDVVDKYNGSGGLHNNLFVVAINKNSDVNFDMPYNTFCGFIYAPYMTFGAGKSTEGHFAMLGGLIVSDYEMPNTSRVYMATIPYDYYDRFVDSTLSDDEKDDARFDYMEKLISNSGGEIGTLGSSASRSWRKYGYN</sequence>
<proteinExistence type="predicted"/>
<reference evidence="2" key="2">
    <citation type="submission" date="2014-06" db="EMBL/GenBank/DDBJ databases">
        <title>Draft genome sequence of Eubacterium siraeum (DSM 15702).</title>
        <authorList>
            <person name="Sudarsanam P."/>
            <person name="Ley R."/>
            <person name="Guruge J."/>
            <person name="Turnbaugh P.J."/>
            <person name="Mahowald M."/>
            <person name="Liep D."/>
            <person name="Gordon J."/>
        </authorList>
    </citation>
    <scope>NUCLEOTIDE SEQUENCE</scope>
    <source>
        <strain evidence="2">DSM 15702</strain>
    </source>
</reference>